<dbReference type="EMBL" id="CAJVPY010073233">
    <property type="protein sequence ID" value="CAG8829453.1"/>
    <property type="molecule type" value="Genomic_DNA"/>
</dbReference>
<protein>
    <submittedName>
        <fullName evidence="1">11533_t:CDS:1</fullName>
    </submittedName>
</protein>
<evidence type="ECO:0000313" key="2">
    <source>
        <dbReference type="Proteomes" id="UP000789405"/>
    </source>
</evidence>
<accession>A0A9N9KG95</accession>
<organism evidence="1 2">
    <name type="scientific">Dentiscutata erythropus</name>
    <dbReference type="NCBI Taxonomy" id="1348616"/>
    <lineage>
        <taxon>Eukaryota</taxon>
        <taxon>Fungi</taxon>
        <taxon>Fungi incertae sedis</taxon>
        <taxon>Mucoromycota</taxon>
        <taxon>Glomeromycotina</taxon>
        <taxon>Glomeromycetes</taxon>
        <taxon>Diversisporales</taxon>
        <taxon>Gigasporaceae</taxon>
        <taxon>Dentiscutata</taxon>
    </lineage>
</organism>
<feature type="non-terminal residue" evidence="1">
    <location>
        <position position="42"/>
    </location>
</feature>
<dbReference type="Proteomes" id="UP000789405">
    <property type="component" value="Unassembled WGS sequence"/>
</dbReference>
<name>A0A9N9KG95_9GLOM</name>
<sequence length="42" mass="4851">PPFPPNQKAYYDYLNFLNSLWSSQLTDESDNLDSLINEDASQ</sequence>
<dbReference type="AlphaFoldDB" id="A0A9N9KG95"/>
<gene>
    <name evidence="1" type="ORF">DERYTH_LOCUS28687</name>
</gene>
<proteinExistence type="predicted"/>
<evidence type="ECO:0000313" key="1">
    <source>
        <dbReference type="EMBL" id="CAG8829453.1"/>
    </source>
</evidence>
<keyword evidence="2" id="KW-1185">Reference proteome</keyword>
<feature type="non-terminal residue" evidence="1">
    <location>
        <position position="1"/>
    </location>
</feature>
<comment type="caution">
    <text evidence="1">The sequence shown here is derived from an EMBL/GenBank/DDBJ whole genome shotgun (WGS) entry which is preliminary data.</text>
</comment>
<reference evidence="1" key="1">
    <citation type="submission" date="2021-06" db="EMBL/GenBank/DDBJ databases">
        <authorList>
            <person name="Kallberg Y."/>
            <person name="Tangrot J."/>
            <person name="Rosling A."/>
        </authorList>
    </citation>
    <scope>NUCLEOTIDE SEQUENCE</scope>
    <source>
        <strain evidence="1">MA453B</strain>
    </source>
</reference>